<dbReference type="EMBL" id="JBHSMF010000010">
    <property type="protein sequence ID" value="MFC5500102.1"/>
    <property type="molecule type" value="Genomic_DNA"/>
</dbReference>
<feature type="compositionally biased region" description="Low complexity" evidence="1">
    <location>
        <begin position="116"/>
        <end position="136"/>
    </location>
</feature>
<evidence type="ECO:0000313" key="2">
    <source>
        <dbReference type="EMBL" id="MFC5500102.1"/>
    </source>
</evidence>
<evidence type="ECO:0008006" key="4">
    <source>
        <dbReference type="Google" id="ProtNLM"/>
    </source>
</evidence>
<dbReference type="RefSeq" id="WP_376852345.1">
    <property type="nucleotide sequence ID" value="NZ_JBHSMF010000010.1"/>
</dbReference>
<name>A0ABW0NLU0_9BURK</name>
<evidence type="ECO:0000313" key="3">
    <source>
        <dbReference type="Proteomes" id="UP001596037"/>
    </source>
</evidence>
<gene>
    <name evidence="2" type="ORF">ACFPOE_21340</name>
</gene>
<keyword evidence="3" id="KW-1185">Reference proteome</keyword>
<feature type="region of interest" description="Disordered" evidence="1">
    <location>
        <begin position="110"/>
        <end position="136"/>
    </location>
</feature>
<organism evidence="2 3">
    <name type="scientific">Caenimonas terrae</name>
    <dbReference type="NCBI Taxonomy" id="696074"/>
    <lineage>
        <taxon>Bacteria</taxon>
        <taxon>Pseudomonadati</taxon>
        <taxon>Pseudomonadota</taxon>
        <taxon>Betaproteobacteria</taxon>
        <taxon>Burkholderiales</taxon>
        <taxon>Comamonadaceae</taxon>
        <taxon>Caenimonas</taxon>
    </lineage>
</organism>
<proteinExistence type="predicted"/>
<comment type="caution">
    <text evidence="2">The sequence shown here is derived from an EMBL/GenBank/DDBJ whole genome shotgun (WGS) entry which is preliminary data.</text>
</comment>
<protein>
    <recommendedName>
        <fullName evidence="4">Bacteriocin</fullName>
    </recommendedName>
</protein>
<dbReference type="Proteomes" id="UP001596037">
    <property type="component" value="Unassembled WGS sequence"/>
</dbReference>
<sequence length="136" mass="12391">MQLSTFGKHIAPGGQFGYRELTADELLLVGGGDGEGDGGCSASGDCGDSSSDPGGVVVAGLSDTVNAIGQSIAAIGAAAAVAVATDGVSVVIGAAIAVGTALGAITSPGMGGSDAGAGAATTGNPMGDPSPGDSGP</sequence>
<accession>A0ABW0NLU0</accession>
<evidence type="ECO:0000256" key="1">
    <source>
        <dbReference type="SAM" id="MobiDB-lite"/>
    </source>
</evidence>
<reference evidence="3" key="1">
    <citation type="journal article" date="2019" name="Int. J. Syst. Evol. Microbiol.">
        <title>The Global Catalogue of Microorganisms (GCM) 10K type strain sequencing project: providing services to taxonomists for standard genome sequencing and annotation.</title>
        <authorList>
            <consortium name="The Broad Institute Genomics Platform"/>
            <consortium name="The Broad Institute Genome Sequencing Center for Infectious Disease"/>
            <person name="Wu L."/>
            <person name="Ma J."/>
        </authorList>
    </citation>
    <scope>NUCLEOTIDE SEQUENCE [LARGE SCALE GENOMIC DNA]</scope>
    <source>
        <strain evidence="3">CCUG 57401</strain>
    </source>
</reference>